<sequence>MAIEGSCDTRFDRVSEEFERNFTERDELGASLCVMVDGEMVVDLWGGVADAVSGKPWDRDTVQVICSATKGATALCGNMLIDRGQLNPDKPVADYWPEFAKNGKDQILVRQIFSHQSGVYHWQEQLPDGAVCEWSRVVQALEDTAPFWAPGTRQGYHCFALGYLIGELVRRIDGRSVGTFFADEVAQPMDLDFWIGLPSDLEPRVATTELVDLSKLSARVAQQVVNRKSLVGQLFSNDGGWIRGVDRPEFHTAELPAAGGVTNGRGLAGMYAPLAGDGSHGVQLVSPTSLARMRTAQSASDLDIVVGARTSYTMGFSKSWSNPSLGDGYSVIIGEDAFGTPGMGGQIGFADPSCRMAFGYTTIRHGFGTGLNARSQSLIDATYQTLGSPTCEPGFWVRPSAAKAG</sequence>
<dbReference type="EMBL" id="MVHG01000048">
    <property type="protein sequence ID" value="ORA11952.1"/>
    <property type="molecule type" value="Genomic_DNA"/>
</dbReference>
<dbReference type="InterPro" id="IPR001466">
    <property type="entry name" value="Beta-lactam-related"/>
</dbReference>
<dbReference type="SUPFAM" id="SSF56601">
    <property type="entry name" value="beta-lactamase/transpeptidase-like"/>
    <property type="match status" value="1"/>
</dbReference>
<feature type="domain" description="Beta-lactamase-related" evidence="1">
    <location>
        <begin position="18"/>
        <end position="364"/>
    </location>
</feature>
<dbReference type="AlphaFoldDB" id="A0A1W9ZCI1"/>
<keyword evidence="3" id="KW-1185">Reference proteome</keyword>
<dbReference type="Pfam" id="PF00144">
    <property type="entry name" value="Beta-lactamase"/>
    <property type="match status" value="1"/>
</dbReference>
<dbReference type="PANTHER" id="PTHR43319">
    <property type="entry name" value="BETA-LACTAMASE-RELATED"/>
    <property type="match status" value="1"/>
</dbReference>
<name>A0A1W9ZCI1_MYCAI</name>
<protein>
    <recommendedName>
        <fullName evidence="1">Beta-lactamase-related domain-containing protein</fullName>
    </recommendedName>
</protein>
<dbReference type="InterPro" id="IPR012338">
    <property type="entry name" value="Beta-lactam/transpept-like"/>
</dbReference>
<accession>A0A1W9ZCI1</accession>
<evidence type="ECO:0000313" key="2">
    <source>
        <dbReference type="EMBL" id="ORA11952.1"/>
    </source>
</evidence>
<organism evidence="2 3">
    <name type="scientific">Mycobacterium arosiense ATCC BAA-1401 = DSM 45069</name>
    <dbReference type="NCBI Taxonomy" id="1265311"/>
    <lineage>
        <taxon>Bacteria</taxon>
        <taxon>Bacillati</taxon>
        <taxon>Actinomycetota</taxon>
        <taxon>Actinomycetes</taxon>
        <taxon>Mycobacteriales</taxon>
        <taxon>Mycobacteriaceae</taxon>
        <taxon>Mycobacterium</taxon>
        <taxon>Mycobacterium avium complex (MAC)</taxon>
    </lineage>
</organism>
<dbReference type="InterPro" id="IPR052907">
    <property type="entry name" value="Beta-lactamase/esterase"/>
</dbReference>
<dbReference type="OrthoDB" id="9809635at2"/>
<evidence type="ECO:0000313" key="3">
    <source>
        <dbReference type="Proteomes" id="UP000192707"/>
    </source>
</evidence>
<reference evidence="2 3" key="1">
    <citation type="submission" date="2016-12" db="EMBL/GenBank/DDBJ databases">
        <title>The new phylogeny of genus Mycobacterium.</title>
        <authorList>
            <person name="Tortoli E."/>
            <person name="Trovato A."/>
            <person name="Cirillo D.M."/>
        </authorList>
    </citation>
    <scope>NUCLEOTIDE SEQUENCE [LARGE SCALE GENOMIC DNA]</scope>
    <source>
        <strain evidence="2 3">DSM 45069</strain>
    </source>
</reference>
<dbReference type="RefSeq" id="WP_083065684.1">
    <property type="nucleotide sequence ID" value="NZ_MVHG01000048.1"/>
</dbReference>
<comment type="caution">
    <text evidence="2">The sequence shown here is derived from an EMBL/GenBank/DDBJ whole genome shotgun (WGS) entry which is preliminary data.</text>
</comment>
<gene>
    <name evidence="2" type="ORF">BST14_17715</name>
</gene>
<evidence type="ECO:0000259" key="1">
    <source>
        <dbReference type="Pfam" id="PF00144"/>
    </source>
</evidence>
<dbReference type="Proteomes" id="UP000192707">
    <property type="component" value="Unassembled WGS sequence"/>
</dbReference>
<dbReference type="Gene3D" id="3.40.710.10">
    <property type="entry name" value="DD-peptidase/beta-lactamase superfamily"/>
    <property type="match status" value="1"/>
</dbReference>
<proteinExistence type="predicted"/>
<dbReference type="PANTHER" id="PTHR43319:SF3">
    <property type="entry name" value="BETA-LACTAMASE-RELATED DOMAIN-CONTAINING PROTEIN"/>
    <property type="match status" value="1"/>
</dbReference>